<keyword evidence="4" id="KW-0812">Transmembrane</keyword>
<keyword evidence="6" id="KW-1133">Transmembrane helix</keyword>
<keyword evidence="7" id="KW-0472">Membrane</keyword>
<gene>
    <name evidence="9" type="ORF">DAPPUDRAFT_258701</name>
</gene>
<evidence type="ECO:0000313" key="9">
    <source>
        <dbReference type="EMBL" id="EFX69390.1"/>
    </source>
</evidence>
<dbReference type="AlphaFoldDB" id="E9HFW6"/>
<dbReference type="Pfam" id="PF02434">
    <property type="entry name" value="Fringe"/>
    <property type="match status" value="1"/>
</dbReference>
<evidence type="ECO:0000256" key="7">
    <source>
        <dbReference type="ARBA" id="ARBA00023136"/>
    </source>
</evidence>
<evidence type="ECO:0000256" key="2">
    <source>
        <dbReference type="ARBA" id="ARBA00022676"/>
    </source>
</evidence>
<evidence type="ECO:0000256" key="1">
    <source>
        <dbReference type="ARBA" id="ARBA00004606"/>
    </source>
</evidence>
<dbReference type="InterPro" id="IPR003378">
    <property type="entry name" value="Fringe-like_glycosylTrfase"/>
</dbReference>
<organism evidence="9 10">
    <name type="scientific">Daphnia pulex</name>
    <name type="common">Water flea</name>
    <dbReference type="NCBI Taxonomy" id="6669"/>
    <lineage>
        <taxon>Eukaryota</taxon>
        <taxon>Metazoa</taxon>
        <taxon>Ecdysozoa</taxon>
        <taxon>Arthropoda</taxon>
        <taxon>Crustacea</taxon>
        <taxon>Branchiopoda</taxon>
        <taxon>Diplostraca</taxon>
        <taxon>Cladocera</taxon>
        <taxon>Anomopoda</taxon>
        <taxon>Daphniidae</taxon>
        <taxon>Daphnia</taxon>
    </lineage>
</organism>
<protein>
    <recommendedName>
        <fullName evidence="8">Fringe-like glycosyltransferase domain-containing protein</fullName>
    </recommendedName>
</protein>
<keyword evidence="5" id="KW-0735">Signal-anchor</keyword>
<dbReference type="OrthoDB" id="8959630at2759"/>
<comment type="subcellular location">
    <subcellularLocation>
        <location evidence="1">Membrane</location>
        <topology evidence="1">Single-pass type II membrane protein</topology>
    </subcellularLocation>
</comment>
<evidence type="ECO:0000259" key="8">
    <source>
        <dbReference type="Pfam" id="PF02434"/>
    </source>
</evidence>
<keyword evidence="10" id="KW-1185">Reference proteome</keyword>
<keyword evidence="2" id="KW-0328">Glycosyltransferase</keyword>
<evidence type="ECO:0000256" key="5">
    <source>
        <dbReference type="ARBA" id="ARBA00022968"/>
    </source>
</evidence>
<sequence length="149" mass="16758">MSYQLSKMRLTLKRILQALFLAVLFSFSTLAMLRTLAATSNNSTATIERVSAGKEEPPWIKNFVGLWPDRSLRSVLDDEGNTFAGPMIDDNDNHLFEVTTTTTTSSTTTKPHTTLDDIFISVKTTKNFHASRLDVIIKTWFTLAREQAN</sequence>
<name>E9HFW6_DAPPU</name>
<dbReference type="GO" id="GO:0016757">
    <property type="term" value="F:glycosyltransferase activity"/>
    <property type="evidence" value="ECO:0007669"/>
    <property type="project" value="UniProtKB-KW"/>
</dbReference>
<evidence type="ECO:0000256" key="6">
    <source>
        <dbReference type="ARBA" id="ARBA00022989"/>
    </source>
</evidence>
<evidence type="ECO:0000256" key="4">
    <source>
        <dbReference type="ARBA" id="ARBA00022692"/>
    </source>
</evidence>
<dbReference type="Gene3D" id="3.90.550.50">
    <property type="match status" value="1"/>
</dbReference>
<feature type="domain" description="Fringe-like glycosyltransferase" evidence="8">
    <location>
        <begin position="112"/>
        <end position="147"/>
    </location>
</feature>
<accession>E9HFW6</accession>
<dbReference type="HOGENOM" id="CLU_1751510_0_0_1"/>
<evidence type="ECO:0000256" key="3">
    <source>
        <dbReference type="ARBA" id="ARBA00022679"/>
    </source>
</evidence>
<dbReference type="KEGG" id="dpx:DAPPUDRAFT_258701"/>
<reference evidence="9 10" key="1">
    <citation type="journal article" date="2011" name="Science">
        <title>The ecoresponsive genome of Daphnia pulex.</title>
        <authorList>
            <person name="Colbourne J.K."/>
            <person name="Pfrender M.E."/>
            <person name="Gilbert D."/>
            <person name="Thomas W.K."/>
            <person name="Tucker A."/>
            <person name="Oakley T.H."/>
            <person name="Tokishita S."/>
            <person name="Aerts A."/>
            <person name="Arnold G.J."/>
            <person name="Basu M.K."/>
            <person name="Bauer D.J."/>
            <person name="Caceres C.E."/>
            <person name="Carmel L."/>
            <person name="Casola C."/>
            <person name="Choi J.H."/>
            <person name="Detter J.C."/>
            <person name="Dong Q."/>
            <person name="Dusheyko S."/>
            <person name="Eads B.D."/>
            <person name="Frohlich T."/>
            <person name="Geiler-Samerotte K.A."/>
            <person name="Gerlach D."/>
            <person name="Hatcher P."/>
            <person name="Jogdeo S."/>
            <person name="Krijgsveld J."/>
            <person name="Kriventseva E.V."/>
            <person name="Kultz D."/>
            <person name="Laforsch C."/>
            <person name="Lindquist E."/>
            <person name="Lopez J."/>
            <person name="Manak J.R."/>
            <person name="Muller J."/>
            <person name="Pangilinan J."/>
            <person name="Patwardhan R.P."/>
            <person name="Pitluck S."/>
            <person name="Pritham E.J."/>
            <person name="Rechtsteiner A."/>
            <person name="Rho M."/>
            <person name="Rogozin I.B."/>
            <person name="Sakarya O."/>
            <person name="Salamov A."/>
            <person name="Schaack S."/>
            <person name="Shapiro H."/>
            <person name="Shiga Y."/>
            <person name="Skalitzky C."/>
            <person name="Smith Z."/>
            <person name="Souvorov A."/>
            <person name="Sung W."/>
            <person name="Tang Z."/>
            <person name="Tsuchiya D."/>
            <person name="Tu H."/>
            <person name="Vos H."/>
            <person name="Wang M."/>
            <person name="Wolf Y.I."/>
            <person name="Yamagata H."/>
            <person name="Yamada T."/>
            <person name="Ye Y."/>
            <person name="Shaw J.R."/>
            <person name="Andrews J."/>
            <person name="Crease T.J."/>
            <person name="Tang H."/>
            <person name="Lucas S.M."/>
            <person name="Robertson H.M."/>
            <person name="Bork P."/>
            <person name="Koonin E.V."/>
            <person name="Zdobnov E.M."/>
            <person name="Grigoriev I.V."/>
            <person name="Lynch M."/>
            <person name="Boore J.L."/>
        </authorList>
    </citation>
    <scope>NUCLEOTIDE SEQUENCE [LARGE SCALE GENOMIC DNA]</scope>
</reference>
<dbReference type="GO" id="GO:0016020">
    <property type="term" value="C:membrane"/>
    <property type="evidence" value="ECO:0007669"/>
    <property type="project" value="UniProtKB-SubCell"/>
</dbReference>
<evidence type="ECO:0000313" key="10">
    <source>
        <dbReference type="Proteomes" id="UP000000305"/>
    </source>
</evidence>
<dbReference type="InParanoid" id="E9HFW6"/>
<keyword evidence="3" id="KW-0808">Transferase</keyword>
<dbReference type="EMBL" id="GL732637">
    <property type="protein sequence ID" value="EFX69390.1"/>
    <property type="molecule type" value="Genomic_DNA"/>
</dbReference>
<dbReference type="Proteomes" id="UP000000305">
    <property type="component" value="Unassembled WGS sequence"/>
</dbReference>
<proteinExistence type="predicted"/>